<protein>
    <submittedName>
        <fullName evidence="4">S-DNA-T family DNA segregation ATPase FtsK/SpoIIIE</fullName>
    </submittedName>
</protein>
<dbReference type="Proteomes" id="UP000266906">
    <property type="component" value="Unassembled WGS sequence"/>
</dbReference>
<feature type="transmembrane region" description="Helical" evidence="2">
    <location>
        <begin position="208"/>
        <end position="226"/>
    </location>
</feature>
<dbReference type="EMBL" id="RKQG01000006">
    <property type="protein sequence ID" value="RPE26615.1"/>
    <property type="molecule type" value="Genomic_DNA"/>
</dbReference>
<keyword evidence="1" id="KW-0067">ATP-binding</keyword>
<keyword evidence="2" id="KW-0812">Transmembrane</keyword>
<keyword evidence="1" id="KW-0547">Nucleotide-binding</keyword>
<feature type="domain" description="FtsK" evidence="3">
    <location>
        <begin position="397"/>
        <end position="582"/>
    </location>
</feature>
<dbReference type="RefSeq" id="WP_123821786.1">
    <property type="nucleotide sequence ID" value="NZ_RKQG01000006.1"/>
</dbReference>
<dbReference type="InterPro" id="IPR027417">
    <property type="entry name" value="P-loop_NTPase"/>
</dbReference>
<reference evidence="4 5" key="1">
    <citation type="submission" date="2018-11" db="EMBL/GenBank/DDBJ databases">
        <title>Sequencing the genomes of 1000 actinobacteria strains.</title>
        <authorList>
            <person name="Klenk H.-P."/>
        </authorList>
    </citation>
    <scope>NUCLEOTIDE SEQUENCE [LARGE SCALE GENOMIC DNA]</scope>
    <source>
        <strain evidence="4 5">DSM 44781</strain>
    </source>
</reference>
<evidence type="ECO:0000259" key="3">
    <source>
        <dbReference type="PROSITE" id="PS50901"/>
    </source>
</evidence>
<dbReference type="SUPFAM" id="SSF52540">
    <property type="entry name" value="P-loop containing nucleoside triphosphate hydrolases"/>
    <property type="match status" value="1"/>
</dbReference>
<dbReference type="GO" id="GO:0005524">
    <property type="term" value="F:ATP binding"/>
    <property type="evidence" value="ECO:0007669"/>
    <property type="project" value="UniProtKB-UniRule"/>
</dbReference>
<dbReference type="AlphaFoldDB" id="A0A3N4R6L4"/>
<feature type="binding site" evidence="1">
    <location>
        <begin position="413"/>
        <end position="420"/>
    </location>
    <ligand>
        <name>ATP</name>
        <dbReference type="ChEBI" id="CHEBI:30616"/>
    </ligand>
</feature>
<name>A0A3N4R6L4_9ACTN</name>
<proteinExistence type="predicted"/>
<dbReference type="GO" id="GO:0003677">
    <property type="term" value="F:DNA binding"/>
    <property type="evidence" value="ECO:0007669"/>
    <property type="project" value="InterPro"/>
</dbReference>
<dbReference type="Gene3D" id="3.40.50.300">
    <property type="entry name" value="P-loop containing nucleotide triphosphate hydrolases"/>
    <property type="match status" value="1"/>
</dbReference>
<keyword evidence="5" id="KW-1185">Reference proteome</keyword>
<dbReference type="InterPro" id="IPR002543">
    <property type="entry name" value="FtsK_dom"/>
</dbReference>
<organism evidence="4 5">
    <name type="scientific">Kitasatospora cineracea</name>
    <dbReference type="NCBI Taxonomy" id="88074"/>
    <lineage>
        <taxon>Bacteria</taxon>
        <taxon>Bacillati</taxon>
        <taxon>Actinomycetota</taxon>
        <taxon>Actinomycetes</taxon>
        <taxon>Kitasatosporales</taxon>
        <taxon>Streptomycetaceae</taxon>
        <taxon>Kitasatospora</taxon>
    </lineage>
</organism>
<evidence type="ECO:0000313" key="5">
    <source>
        <dbReference type="Proteomes" id="UP000266906"/>
    </source>
</evidence>
<keyword evidence="2" id="KW-0472">Membrane</keyword>
<accession>A0A3N4R6L4</accession>
<keyword evidence="2" id="KW-1133">Transmembrane helix</keyword>
<gene>
    <name evidence="4" type="ORF">EDD38_7676</name>
</gene>
<dbReference type="PROSITE" id="PS50901">
    <property type="entry name" value="FTSK"/>
    <property type="match status" value="1"/>
</dbReference>
<evidence type="ECO:0000313" key="4">
    <source>
        <dbReference type="EMBL" id="RPE26615.1"/>
    </source>
</evidence>
<sequence length="782" mass="84262">MSEQIPAPQDSATGDARVVDFTKRLSPEALARLQADMQHAAIAGSAHGRAAAGIGTLTVEPAEDDDSVYADDDQEQGEALTGTVLPAQDQAPERTAWRHQPYRPVLPEAFASRAHFAAAAVDTYETAKNLGAYHGVRLPKYVWRATLTAGLGGWVALCDAYGYLTATAEYRDAIHAAKRIKGNGSELAELRAERKAVAKARRREVRTVAAALGLGTYVGLTLYVALAYGLLAASPAALLAYGTLLVLGRWERQRNAPEGEVWQLTDVQPLNAPERPLDLARVTEILRIVGVLKAEQTVEMVGLPMRDHVGQGIELTLKLPEGVTAKTVMGKAEPIAGALGIDTEWIDIRKAGTVNKVSLWHTKADPFEAPRRSPLVSYLGPLNAWRDGVPLAFNKRGKIIYVPIRDSHTLIGGATRSGKGMGIRNLVVGAGRDVRINIRLADGKPPEHGQYSKIAATMFNRNPERLLYLLEAEVAEIKRREREFMQARRIVLAEDMLHEFPVELVGVDELQTYTGVGDGDLDDDLREAILSAMVLIAAQGAQFGVLMFLATQYPSVKTVPEVIRSQCANCWCMRTSNYKGTNSILGDGMSGAGYKAEEISKDARGLGYLDMEGVGIQQARSMLIDGEKSDDLRVAIDAGYNLRGEAGRLPGQFEDPIEDYLIKKTGRTSAAGGTAGMGLPMLPAVGSRGILAQIRKAFEKAGNPPFLPSVKIAEILHAMDPAAGWAQQDGEADRTWATRIGTRLAAEFKKDLNGTGRTLASSKPDGQARGITLTDLLAAIGA</sequence>
<evidence type="ECO:0000256" key="2">
    <source>
        <dbReference type="SAM" id="Phobius"/>
    </source>
</evidence>
<comment type="caution">
    <text evidence="4">The sequence shown here is derived from an EMBL/GenBank/DDBJ whole genome shotgun (WGS) entry which is preliminary data.</text>
</comment>
<evidence type="ECO:0000256" key="1">
    <source>
        <dbReference type="PROSITE-ProRule" id="PRU00289"/>
    </source>
</evidence>